<dbReference type="InterPro" id="IPR009057">
    <property type="entry name" value="Homeodomain-like_sf"/>
</dbReference>
<evidence type="ECO:0000256" key="3">
    <source>
        <dbReference type="ARBA" id="ARBA00023163"/>
    </source>
</evidence>
<dbReference type="SMART" id="SM00342">
    <property type="entry name" value="HTH_ARAC"/>
    <property type="match status" value="1"/>
</dbReference>
<dbReference type="Pfam" id="PF12833">
    <property type="entry name" value="HTH_18"/>
    <property type="match status" value="1"/>
</dbReference>
<dbReference type="AlphaFoldDB" id="A0A502GAB5"/>
<dbReference type="GO" id="GO:0043565">
    <property type="term" value="F:sequence-specific DNA binding"/>
    <property type="evidence" value="ECO:0007669"/>
    <property type="project" value="InterPro"/>
</dbReference>
<reference evidence="5 6" key="1">
    <citation type="journal article" date="2019" name="Environ. Microbiol.">
        <title>Species interactions and distinct microbial communities in high Arctic permafrost affected cryosols are associated with the CH4 and CO2 gas fluxes.</title>
        <authorList>
            <person name="Altshuler I."/>
            <person name="Hamel J."/>
            <person name="Turney S."/>
            <person name="Magnuson E."/>
            <person name="Levesque R."/>
            <person name="Greer C."/>
            <person name="Whyte L.G."/>
        </authorList>
    </citation>
    <scope>NUCLEOTIDE SEQUENCE [LARGE SCALE GENOMIC DNA]</scope>
    <source>
        <strain evidence="5 6">S9.3B</strain>
    </source>
</reference>
<evidence type="ECO:0000256" key="1">
    <source>
        <dbReference type="ARBA" id="ARBA00023015"/>
    </source>
</evidence>
<dbReference type="EMBL" id="RCZP01000005">
    <property type="protein sequence ID" value="TPG58601.1"/>
    <property type="molecule type" value="Genomic_DNA"/>
</dbReference>
<proteinExistence type="predicted"/>
<name>A0A502GAB5_9PROT</name>
<evidence type="ECO:0000256" key="2">
    <source>
        <dbReference type="ARBA" id="ARBA00023125"/>
    </source>
</evidence>
<dbReference type="PROSITE" id="PS00041">
    <property type="entry name" value="HTH_ARAC_FAMILY_1"/>
    <property type="match status" value="1"/>
</dbReference>
<keyword evidence="2" id="KW-0238">DNA-binding</keyword>
<dbReference type="GO" id="GO:0003700">
    <property type="term" value="F:DNA-binding transcription factor activity"/>
    <property type="evidence" value="ECO:0007669"/>
    <property type="project" value="InterPro"/>
</dbReference>
<protein>
    <submittedName>
        <fullName evidence="5">AraC family transcriptional regulator</fullName>
    </submittedName>
</protein>
<dbReference type="InterPro" id="IPR018060">
    <property type="entry name" value="HTH_AraC"/>
</dbReference>
<dbReference type="InterPro" id="IPR018062">
    <property type="entry name" value="HTH_AraC-typ_CS"/>
</dbReference>
<evidence type="ECO:0000313" key="6">
    <source>
        <dbReference type="Proteomes" id="UP000317078"/>
    </source>
</evidence>
<feature type="domain" description="HTH araC/xylS-type" evidence="4">
    <location>
        <begin position="184"/>
        <end position="282"/>
    </location>
</feature>
<sequence>MLLRAGVDEYLSSRDQGWRSLHASAQREQPYEHHCPSVPDHLLVLHLDGPVPVERELPMGRGVSLIPEGGTHIIPGGTGFGVRLRGPLNSLHLYLADEVLRGVAAECGARDPSRLEVIPRFGDVDPALTHLLLAVRDVLAEGEGGNALLVDHLAAAIAARLVLRHSSAPAAPPPARKATARDIAPAVDFMQANLQRPITLADIAAVAACGPVQLTRRFRQALGKPPHQYLIQLRVEAARRLLAGTRLPIAEVALECGFASQEHLTRLFRRSTGTTPAAFRRHSR</sequence>
<organism evidence="5 6">
    <name type="scientific">Muricoccus nepalensis</name>
    <dbReference type="NCBI Taxonomy" id="1854500"/>
    <lineage>
        <taxon>Bacteria</taxon>
        <taxon>Pseudomonadati</taxon>
        <taxon>Pseudomonadota</taxon>
        <taxon>Alphaproteobacteria</taxon>
        <taxon>Acetobacterales</taxon>
        <taxon>Roseomonadaceae</taxon>
        <taxon>Muricoccus</taxon>
    </lineage>
</organism>
<keyword evidence="6" id="KW-1185">Reference proteome</keyword>
<keyword evidence="1" id="KW-0805">Transcription regulation</keyword>
<evidence type="ECO:0000313" key="5">
    <source>
        <dbReference type="EMBL" id="TPG58601.1"/>
    </source>
</evidence>
<dbReference type="InterPro" id="IPR050204">
    <property type="entry name" value="AraC_XylS_family_regulators"/>
</dbReference>
<keyword evidence="3" id="KW-0804">Transcription</keyword>
<dbReference type="PANTHER" id="PTHR46796">
    <property type="entry name" value="HTH-TYPE TRANSCRIPTIONAL ACTIVATOR RHAS-RELATED"/>
    <property type="match status" value="1"/>
</dbReference>
<dbReference type="PROSITE" id="PS01124">
    <property type="entry name" value="HTH_ARAC_FAMILY_2"/>
    <property type="match status" value="1"/>
</dbReference>
<accession>A0A502GAB5</accession>
<dbReference type="SUPFAM" id="SSF46689">
    <property type="entry name" value="Homeodomain-like"/>
    <property type="match status" value="2"/>
</dbReference>
<comment type="caution">
    <text evidence="5">The sequence shown here is derived from an EMBL/GenBank/DDBJ whole genome shotgun (WGS) entry which is preliminary data.</text>
</comment>
<evidence type="ECO:0000259" key="4">
    <source>
        <dbReference type="PROSITE" id="PS01124"/>
    </source>
</evidence>
<dbReference type="Gene3D" id="1.10.10.60">
    <property type="entry name" value="Homeodomain-like"/>
    <property type="match status" value="1"/>
</dbReference>
<dbReference type="Proteomes" id="UP000317078">
    <property type="component" value="Unassembled WGS sequence"/>
</dbReference>
<gene>
    <name evidence="5" type="ORF">EAH89_08315</name>
</gene>